<dbReference type="Proteomes" id="UP000190150">
    <property type="component" value="Unassembled WGS sequence"/>
</dbReference>
<name>A0A1T5CRR1_9SPHI</name>
<accession>A0A1T5CRR1</accession>
<reference evidence="2" key="1">
    <citation type="submission" date="2017-02" db="EMBL/GenBank/DDBJ databases">
        <authorList>
            <person name="Varghese N."/>
            <person name="Submissions S."/>
        </authorList>
    </citation>
    <scope>NUCLEOTIDE SEQUENCE [LARGE SCALE GENOMIC DNA]</scope>
    <source>
        <strain evidence="2">DSM 24091</strain>
    </source>
</reference>
<dbReference type="PROSITE" id="PS51257">
    <property type="entry name" value="PROKAR_LIPOPROTEIN"/>
    <property type="match status" value="1"/>
</dbReference>
<organism evidence="1 2">
    <name type="scientific">Sphingobacterium nematocida</name>
    <dbReference type="NCBI Taxonomy" id="1513896"/>
    <lineage>
        <taxon>Bacteria</taxon>
        <taxon>Pseudomonadati</taxon>
        <taxon>Bacteroidota</taxon>
        <taxon>Sphingobacteriia</taxon>
        <taxon>Sphingobacteriales</taxon>
        <taxon>Sphingobacteriaceae</taxon>
        <taxon>Sphingobacterium</taxon>
    </lineage>
</organism>
<evidence type="ECO:0000313" key="2">
    <source>
        <dbReference type="Proteomes" id="UP000190150"/>
    </source>
</evidence>
<protein>
    <recommendedName>
        <fullName evidence="3">Lipoprotein</fullName>
    </recommendedName>
</protein>
<dbReference type="OrthoDB" id="1270777at2"/>
<evidence type="ECO:0008006" key="3">
    <source>
        <dbReference type="Google" id="ProtNLM"/>
    </source>
</evidence>
<dbReference type="EMBL" id="FUZF01000004">
    <property type="protein sequence ID" value="SKB61850.1"/>
    <property type="molecule type" value="Genomic_DNA"/>
</dbReference>
<dbReference type="STRING" id="1513896.SAMN05660841_01533"/>
<sequence length="101" mass="11599">MLKNILSIVIAGFFLLSCATNQEKKDILWYKGQVIEQLEPEGDSTYRVQIGIMASSFWLDQQHSSFKSYLSLLQHSLTQRDRLDIGIEKNSHKIITVKVSK</sequence>
<gene>
    <name evidence="1" type="ORF">SAMN05660841_01533</name>
</gene>
<proteinExistence type="predicted"/>
<dbReference type="RefSeq" id="WP_079642494.1">
    <property type="nucleotide sequence ID" value="NZ_FUZF01000004.1"/>
</dbReference>
<keyword evidence="2" id="KW-1185">Reference proteome</keyword>
<evidence type="ECO:0000313" key="1">
    <source>
        <dbReference type="EMBL" id="SKB61850.1"/>
    </source>
</evidence>
<dbReference type="AlphaFoldDB" id="A0A1T5CRR1"/>